<dbReference type="InterPro" id="IPR002901">
    <property type="entry name" value="MGlyc_endo_b_GlcNAc-like_dom"/>
</dbReference>
<dbReference type="PANTHER" id="PTHR33308:SF9">
    <property type="entry name" value="PEPTIDOGLYCAN HYDROLASE FLGJ"/>
    <property type="match status" value="1"/>
</dbReference>
<comment type="subcellular location">
    <subcellularLocation>
        <location evidence="2">Periplasm</location>
    </subcellularLocation>
</comment>
<evidence type="ECO:0000313" key="14">
    <source>
        <dbReference type="Proteomes" id="UP000472827"/>
    </source>
</evidence>
<sequence>MAEFDTQSGINLGMVQDVQNLDKLRQMSHSKEGKQEALMAAARQFESIFTQTLFKGMRQANSVLTQDNPMNSSYTQFYEGMLDEQRVSDMSSKGGLGIAEMVAKQFSPEKTFTHNDGRVLKLPQRTERVYKPYEAPSASNDLIAASKVGKDFADNEMKNEMKGELNGAESPLNLPRRPHRTVPPMGSSPRASALDESAKVFDSPEEFVERLMPLAKKAADKLGLSPAVLVAQAALESGWGKRVIKDGEGQMSHNLFGIKADPRWEGPKAVVSTLEYEQGVASRQKAAFRSYESFEESFNDYVDFLTSGTRYKGALAKVDSPDRYFEALQQAGYATDPQYASKLKQVLRSDAIAGYSMPGNAATRNTEMEL</sequence>
<keyword evidence="9 13" id="KW-0326">Glycosidase</keyword>
<comment type="caution">
    <text evidence="13">The sequence shown here is derived from an EMBL/GenBank/DDBJ whole genome shotgun (WGS) entry which is preliminary data.</text>
</comment>
<keyword evidence="6" id="KW-0574">Periplasm</keyword>
<comment type="function">
    <text evidence="1">Flagellum-specific muramidase which hydrolyzes the peptidoglycan layer to assemble the rod structure in the periplasmic space.</text>
</comment>
<dbReference type="SUPFAM" id="SSF53955">
    <property type="entry name" value="Lysozyme-like"/>
    <property type="match status" value="1"/>
</dbReference>
<evidence type="ECO:0000256" key="5">
    <source>
        <dbReference type="ARBA" id="ARBA00013433"/>
    </source>
</evidence>
<dbReference type="Gene3D" id="1.10.530.10">
    <property type="match status" value="1"/>
</dbReference>
<keyword evidence="13" id="KW-0969">Cilium</keyword>
<dbReference type="PANTHER" id="PTHR33308">
    <property type="entry name" value="PEPTIDOGLYCAN HYDROLASE FLGJ"/>
    <property type="match status" value="1"/>
</dbReference>
<dbReference type="InterPro" id="IPR013377">
    <property type="entry name" value="FlgJ"/>
</dbReference>
<dbReference type="InterPro" id="IPR019301">
    <property type="entry name" value="Flagellar_prot_FlgJ_N"/>
</dbReference>
<dbReference type="Proteomes" id="UP000472827">
    <property type="component" value="Unassembled WGS sequence"/>
</dbReference>
<accession>A0ABX0CVV3</accession>
<evidence type="ECO:0000313" key="13">
    <source>
        <dbReference type="EMBL" id="NEX87365.1"/>
    </source>
</evidence>
<keyword evidence="14" id="KW-1185">Reference proteome</keyword>
<keyword evidence="7" id="KW-1005">Bacterial flagellum biogenesis</keyword>
<dbReference type="PRINTS" id="PR01002">
    <property type="entry name" value="FLGFLGJ"/>
</dbReference>
<comment type="similarity">
    <text evidence="3">In the N-terminal section; belongs to the FlgJ family.</text>
</comment>
<evidence type="ECO:0000256" key="9">
    <source>
        <dbReference type="ARBA" id="ARBA00023295"/>
    </source>
</evidence>
<dbReference type="Pfam" id="PF10135">
    <property type="entry name" value="Rod-binding"/>
    <property type="match status" value="1"/>
</dbReference>
<dbReference type="EMBL" id="JAAILA010000003">
    <property type="protein sequence ID" value="NEX87365.1"/>
    <property type="molecule type" value="Genomic_DNA"/>
</dbReference>
<organism evidence="13 14">
    <name type="scientific">Aeromonas rivipollensis</name>
    <dbReference type="NCBI Taxonomy" id="948519"/>
    <lineage>
        <taxon>Bacteria</taxon>
        <taxon>Pseudomonadati</taxon>
        <taxon>Pseudomonadota</taxon>
        <taxon>Gammaproteobacteria</taxon>
        <taxon>Aeromonadales</taxon>
        <taxon>Aeromonadaceae</taxon>
        <taxon>Aeromonas</taxon>
    </lineage>
</organism>
<feature type="domain" description="Mannosyl-glycoprotein endo-beta-N-acetylglucosamidase-like" evidence="12">
    <location>
        <begin position="197"/>
        <end position="356"/>
    </location>
</feature>
<evidence type="ECO:0000256" key="8">
    <source>
        <dbReference type="ARBA" id="ARBA00022801"/>
    </source>
</evidence>
<dbReference type="Gene3D" id="2.10.70.40">
    <property type="entry name" value="peptidoglycan hydrolase"/>
    <property type="match status" value="1"/>
</dbReference>
<keyword evidence="13" id="KW-0966">Cell projection</keyword>
<dbReference type="NCBIfam" id="TIGR02541">
    <property type="entry name" value="flagell_FlgJ"/>
    <property type="match status" value="1"/>
</dbReference>
<comment type="similarity">
    <text evidence="4">In the C-terminal section; belongs to the glycosyl hydrolase 73 family.</text>
</comment>
<evidence type="ECO:0000256" key="10">
    <source>
        <dbReference type="ARBA" id="ARBA00023316"/>
    </source>
</evidence>
<reference evidence="13 14" key="1">
    <citation type="submission" date="2020-02" db="EMBL/GenBank/DDBJ databases">
        <title>Genome sequencing of Aeromonas rivipollensis.</title>
        <authorList>
            <person name="Fono-Tamo Ubani E.K."/>
            <person name="Lekota K.E."/>
        </authorList>
    </citation>
    <scope>NUCLEOTIDE SEQUENCE [LARGE SCALE GENOMIC DNA]</scope>
    <source>
        <strain evidence="13 14">G78</strain>
    </source>
</reference>
<dbReference type="InterPro" id="IPR023346">
    <property type="entry name" value="Lysozyme-like_dom_sf"/>
</dbReference>
<keyword evidence="8 13" id="KW-0378">Hydrolase</keyword>
<evidence type="ECO:0000256" key="4">
    <source>
        <dbReference type="ARBA" id="ARBA00007974"/>
    </source>
</evidence>
<dbReference type="Pfam" id="PF01832">
    <property type="entry name" value="Glucosaminidase"/>
    <property type="match status" value="1"/>
</dbReference>
<evidence type="ECO:0000256" key="2">
    <source>
        <dbReference type="ARBA" id="ARBA00004418"/>
    </source>
</evidence>
<evidence type="ECO:0000256" key="11">
    <source>
        <dbReference type="ARBA" id="ARBA00030835"/>
    </source>
</evidence>
<dbReference type="GO" id="GO:0016798">
    <property type="term" value="F:hydrolase activity, acting on glycosyl bonds"/>
    <property type="evidence" value="ECO:0007669"/>
    <property type="project" value="UniProtKB-KW"/>
</dbReference>
<evidence type="ECO:0000256" key="1">
    <source>
        <dbReference type="ARBA" id="ARBA00002954"/>
    </source>
</evidence>
<evidence type="ECO:0000259" key="12">
    <source>
        <dbReference type="SMART" id="SM00047"/>
    </source>
</evidence>
<dbReference type="SMART" id="SM00047">
    <property type="entry name" value="LYZ2"/>
    <property type="match status" value="1"/>
</dbReference>
<keyword evidence="13" id="KW-0282">Flagellum</keyword>
<gene>
    <name evidence="13" type="primary">flgJ</name>
    <name evidence="13" type="ORF">G4923_01375</name>
</gene>
<dbReference type="RefSeq" id="WP_163135147.1">
    <property type="nucleotide sequence ID" value="NZ_JAAILA010000003.1"/>
</dbReference>
<evidence type="ECO:0000256" key="7">
    <source>
        <dbReference type="ARBA" id="ARBA00022795"/>
    </source>
</evidence>
<evidence type="ECO:0000256" key="6">
    <source>
        <dbReference type="ARBA" id="ARBA00022764"/>
    </source>
</evidence>
<protein>
    <recommendedName>
        <fullName evidence="5">Peptidoglycan hydrolase FlgJ</fullName>
    </recommendedName>
    <alternativeName>
        <fullName evidence="11">Muramidase FlgJ</fullName>
    </alternativeName>
</protein>
<proteinExistence type="inferred from homology"/>
<name>A0ABX0CVV3_9GAMM</name>
<keyword evidence="10" id="KW-0961">Cell wall biogenesis/degradation</keyword>
<dbReference type="InterPro" id="IPR051056">
    <property type="entry name" value="Glycosyl_Hydrolase_73"/>
</dbReference>
<evidence type="ECO:0000256" key="3">
    <source>
        <dbReference type="ARBA" id="ARBA00006880"/>
    </source>
</evidence>